<evidence type="ECO:0000313" key="3">
    <source>
        <dbReference type="Proteomes" id="UP000285266"/>
    </source>
</evidence>
<dbReference type="Proteomes" id="UP000285266">
    <property type="component" value="Unassembled WGS sequence"/>
</dbReference>
<comment type="caution">
    <text evidence="2">The sequence shown here is derived from an EMBL/GenBank/DDBJ whole genome shotgun (WGS) entry which is preliminary data.</text>
</comment>
<gene>
    <name evidence="2" type="ORF">BMONG18_1286</name>
</gene>
<protein>
    <submittedName>
        <fullName evidence="2">Uncharacterized protein</fullName>
    </submittedName>
</protein>
<dbReference type="AlphaFoldDB" id="A0A423UCZ8"/>
<evidence type="ECO:0000256" key="1">
    <source>
        <dbReference type="SAM" id="MobiDB-lite"/>
    </source>
</evidence>
<dbReference type="EMBL" id="QRAJ01000007">
    <property type="protein sequence ID" value="ROT86575.1"/>
    <property type="molecule type" value="Genomic_DNA"/>
</dbReference>
<reference evidence="2 3" key="1">
    <citation type="submission" date="2018-07" db="EMBL/GenBank/DDBJ databases">
        <title>The role of parmesan cheese in vectoring bovine microbiota.</title>
        <authorList>
            <person name="Lugli G.A."/>
            <person name="Milani C."/>
        </authorList>
    </citation>
    <scope>NUCLEOTIDE SEQUENCE [LARGE SCALE GENOMIC DNA]</scope>
    <source>
        <strain evidence="2 3">BMONG18</strain>
    </source>
</reference>
<name>A0A423UCZ8_9BIFI</name>
<evidence type="ECO:0000313" key="2">
    <source>
        <dbReference type="EMBL" id="ROT86575.1"/>
    </source>
</evidence>
<organism evidence="2 3">
    <name type="scientific">Bifidobacterium mongoliense</name>
    <dbReference type="NCBI Taxonomy" id="518643"/>
    <lineage>
        <taxon>Bacteria</taxon>
        <taxon>Bacillati</taxon>
        <taxon>Actinomycetota</taxon>
        <taxon>Actinomycetes</taxon>
        <taxon>Bifidobacteriales</taxon>
        <taxon>Bifidobacteriaceae</taxon>
        <taxon>Bifidobacterium</taxon>
    </lineage>
</organism>
<accession>A0A423UCZ8</accession>
<dbReference type="RefSeq" id="WP_123645114.1">
    <property type="nucleotide sequence ID" value="NZ_QRAJ01000007.1"/>
</dbReference>
<feature type="region of interest" description="Disordered" evidence="1">
    <location>
        <begin position="1"/>
        <end position="24"/>
    </location>
</feature>
<proteinExistence type="predicted"/>
<sequence length="87" mass="9803">MIQAKKKAPDAGTLEADINESSYRDDSSSRIHHYRVARLACKGDRWRPARLDDVITERGEFVGDGVARTAGGFRYEPLDWSYLGRCA</sequence>